<dbReference type="EMBL" id="DXGJ01000060">
    <property type="protein sequence ID" value="HIW72475.1"/>
    <property type="molecule type" value="Genomic_DNA"/>
</dbReference>
<dbReference type="GO" id="GO:0006302">
    <property type="term" value="P:double-strand break repair"/>
    <property type="evidence" value="ECO:0007669"/>
    <property type="project" value="InterPro"/>
</dbReference>
<name>A0A9D1QUQ0_9LACO</name>
<sequence length="1055" mass="117003">MTPLTLHLQYFGPYRDATIDFTKFASTPLFLISGKTGSGKTTIFDGMCYALFNQTSGIDREPKAMRSDFATFDDQTQVTFTFSHRDKHYEIVREPEQTLHKKRGDGVTNVAASVTLTVWDGTTEVDQLTKAGQVQDYLGRLLQMDAKQFAQIVLLPQGQFRRFLVAPSDEKATVLEQLFNTELFGKWSDKLVDQLRESRTANKAALTELHRLQTELTWDQPNQATAAELITAQKTTDLLALMATQQATTQAAQQQATTAYQTAQTREQALTRQDTREEQLLNDRQQLTAAQAQQQALAGQTTEMATLQNEITELDWTQTFQPTWQNWQRAQTALKQRQQAVQTATQRLTVAQTADKAAQEQQASLTDLQQNIAKWQQQQVLNQRIRPVYEQITATQTKLTAAQGAMTQATATVTTTTQQLQVNQTATSSQQAIIAGQSDLYAKAQELAEQAATLHDWQQQATRLQQQAQANQAVEDQLTALTPRVNQAQSAAESAQQVADDRYQLRLRHQIAELSAQLTPGSPCPVCGSTEHPVPAPTQVAGERVSAETVRAAQTTATQAQRTATELAAEQTQLTQKRDQNATEYQTALTKLRQVLQTSFDLPDTADGVVLDQVLQTALRENVAATKTTQQALDQVKQAQTRLTALTQAADQLQDHLVQQRTAVQRAQTQVDQLTAQLAAQRDQLPEDAPTFAAFAEQEQRVNQQLTTGQAQWQAAVDHVAATKQAVTVAQTEAQSAQTELAQSHQQVTTARQAMDQILANHQLDWAQDEAQVAEQLAALPTLTQKRQTLQNFRSQQERLTATITELTKRIGDQPEPDREQTQAALAAVHQQVAQLQDQRYAYQSQWQHNDQLVTTLNQQLADHAVAMQATQDLEELAGVLNGDGPNSRIGLERYVLQTYLRQILRVGNQRLQNLTNGRYQFVIDETPAASKKRSGLEIDVYDDHVGEQRSVHTLSGGESFIAALALALALGEVIQRTTGSVDVDALFIDEGFGSLDEDALMTALESLESVEGQHRMIGIISHVSELQTQVPNQLQVISNGNGESHVRYRTLADL</sequence>
<reference evidence="6" key="1">
    <citation type="journal article" date="2021" name="PeerJ">
        <title>Extensive microbial diversity within the chicken gut microbiome revealed by metagenomics and culture.</title>
        <authorList>
            <person name="Gilroy R."/>
            <person name="Ravi A."/>
            <person name="Getino M."/>
            <person name="Pursley I."/>
            <person name="Horton D.L."/>
            <person name="Alikhan N.F."/>
            <person name="Baker D."/>
            <person name="Gharbi K."/>
            <person name="Hall N."/>
            <person name="Watson M."/>
            <person name="Adriaenssens E.M."/>
            <person name="Foster-Nyarko E."/>
            <person name="Jarju S."/>
            <person name="Secka A."/>
            <person name="Antonio M."/>
            <person name="Oren A."/>
            <person name="Chaudhuri R.R."/>
            <person name="La Ragione R."/>
            <person name="Hildebrand F."/>
            <person name="Pallen M.J."/>
        </authorList>
    </citation>
    <scope>NUCLEOTIDE SEQUENCE</scope>
    <source>
        <strain evidence="6">CHK173-259</strain>
    </source>
</reference>
<reference evidence="6" key="2">
    <citation type="submission" date="2021-04" db="EMBL/GenBank/DDBJ databases">
        <authorList>
            <person name="Gilroy R."/>
        </authorList>
    </citation>
    <scope>NUCLEOTIDE SEQUENCE</scope>
    <source>
        <strain evidence="6">CHK173-259</strain>
    </source>
</reference>
<comment type="subunit">
    <text evidence="2">Heterodimer of SbcC and SbcD.</text>
</comment>
<dbReference type="Pfam" id="PF13476">
    <property type="entry name" value="AAA_23"/>
    <property type="match status" value="1"/>
</dbReference>
<dbReference type="InterPro" id="IPR027417">
    <property type="entry name" value="P-loop_NTPase"/>
</dbReference>
<evidence type="ECO:0000256" key="2">
    <source>
        <dbReference type="ARBA" id="ARBA00011322"/>
    </source>
</evidence>
<dbReference type="InterPro" id="IPR038729">
    <property type="entry name" value="Rad50/SbcC_AAA"/>
</dbReference>
<accession>A0A9D1QUQ0</accession>
<feature type="coiled-coil region" evidence="4">
    <location>
        <begin position="629"/>
        <end position="684"/>
    </location>
</feature>
<dbReference type="AlphaFoldDB" id="A0A9D1QUQ0"/>
<evidence type="ECO:0000256" key="3">
    <source>
        <dbReference type="ARBA" id="ARBA00013368"/>
    </source>
</evidence>
<protein>
    <recommendedName>
        <fullName evidence="3">Nuclease SbcCD subunit C</fullName>
    </recommendedName>
</protein>
<feature type="coiled-coil region" evidence="4">
    <location>
        <begin position="351"/>
        <end position="378"/>
    </location>
</feature>
<comment type="similarity">
    <text evidence="1">Belongs to the SMC family. SbcC subfamily.</text>
</comment>
<proteinExistence type="inferred from homology"/>
<organism evidence="6 7">
    <name type="scientific">Candidatus Levilactobacillus faecigallinarum</name>
    <dbReference type="NCBI Taxonomy" id="2838638"/>
    <lineage>
        <taxon>Bacteria</taxon>
        <taxon>Bacillati</taxon>
        <taxon>Bacillota</taxon>
        <taxon>Bacilli</taxon>
        <taxon>Lactobacillales</taxon>
        <taxon>Lactobacillaceae</taxon>
        <taxon>Levilactobacillus</taxon>
    </lineage>
</organism>
<feature type="coiled-coil region" evidence="4">
    <location>
        <begin position="790"/>
        <end position="839"/>
    </location>
</feature>
<evidence type="ECO:0000313" key="6">
    <source>
        <dbReference type="EMBL" id="HIW72475.1"/>
    </source>
</evidence>
<dbReference type="GO" id="GO:0016887">
    <property type="term" value="F:ATP hydrolysis activity"/>
    <property type="evidence" value="ECO:0007669"/>
    <property type="project" value="InterPro"/>
</dbReference>
<gene>
    <name evidence="6" type="ORF">H9875_07615</name>
</gene>
<dbReference type="PANTHER" id="PTHR32114:SF2">
    <property type="entry name" value="ABC TRANSPORTER ABCH.3"/>
    <property type="match status" value="1"/>
</dbReference>
<keyword evidence="4" id="KW-0175">Coiled coil</keyword>
<dbReference type="Pfam" id="PF13558">
    <property type="entry name" value="SbcC_Walker_B"/>
    <property type="match status" value="1"/>
</dbReference>
<dbReference type="SUPFAM" id="SSF52540">
    <property type="entry name" value="P-loop containing nucleoside triphosphate hydrolases"/>
    <property type="match status" value="1"/>
</dbReference>
<evidence type="ECO:0000256" key="1">
    <source>
        <dbReference type="ARBA" id="ARBA00006930"/>
    </source>
</evidence>
<dbReference type="Proteomes" id="UP000886822">
    <property type="component" value="Unassembled WGS sequence"/>
</dbReference>
<feature type="domain" description="Rad50/SbcC-type AAA" evidence="5">
    <location>
        <begin position="6"/>
        <end position="294"/>
    </location>
</feature>
<evidence type="ECO:0000259" key="5">
    <source>
        <dbReference type="Pfam" id="PF13476"/>
    </source>
</evidence>
<comment type="caution">
    <text evidence="6">The sequence shown here is derived from an EMBL/GenBank/DDBJ whole genome shotgun (WGS) entry which is preliminary data.</text>
</comment>
<dbReference type="PANTHER" id="PTHR32114">
    <property type="entry name" value="ABC TRANSPORTER ABCH.3"/>
    <property type="match status" value="1"/>
</dbReference>
<dbReference type="Gene3D" id="3.40.50.300">
    <property type="entry name" value="P-loop containing nucleotide triphosphate hydrolases"/>
    <property type="match status" value="2"/>
</dbReference>
<evidence type="ECO:0000256" key="4">
    <source>
        <dbReference type="SAM" id="Coils"/>
    </source>
</evidence>
<evidence type="ECO:0000313" key="7">
    <source>
        <dbReference type="Proteomes" id="UP000886822"/>
    </source>
</evidence>